<dbReference type="Gene3D" id="1.10.3860.10">
    <property type="entry name" value="Sodium:dicarboxylate symporter"/>
    <property type="match status" value="1"/>
</dbReference>
<feature type="transmembrane region" description="Helical" evidence="6">
    <location>
        <begin position="176"/>
        <end position="196"/>
    </location>
</feature>
<dbReference type="RefSeq" id="WP_160345134.1">
    <property type="nucleotide sequence ID" value="NZ_WSRR01000005.1"/>
</dbReference>
<evidence type="ECO:0000256" key="5">
    <source>
        <dbReference type="ARBA" id="ARBA00023136"/>
    </source>
</evidence>
<evidence type="ECO:0000256" key="2">
    <source>
        <dbReference type="ARBA" id="ARBA00022448"/>
    </source>
</evidence>
<evidence type="ECO:0000256" key="1">
    <source>
        <dbReference type="ARBA" id="ARBA00004141"/>
    </source>
</evidence>
<dbReference type="GO" id="GO:0005886">
    <property type="term" value="C:plasma membrane"/>
    <property type="evidence" value="ECO:0007669"/>
    <property type="project" value="TreeGrafter"/>
</dbReference>
<protein>
    <submittedName>
        <fullName evidence="7">Cation:dicarboxylase symporter family transporter</fullName>
    </submittedName>
</protein>
<comment type="subcellular location">
    <subcellularLocation>
        <location evidence="1">Membrane</location>
        <topology evidence="1">Multi-pass membrane protein</topology>
    </subcellularLocation>
</comment>
<keyword evidence="3 6" id="KW-0812">Transmembrane</keyword>
<accession>A0A6N8JNA1</accession>
<dbReference type="EMBL" id="WSRR01000005">
    <property type="protein sequence ID" value="MVX60567.1"/>
    <property type="molecule type" value="Genomic_DNA"/>
</dbReference>
<keyword evidence="5 6" id="KW-0472">Membrane</keyword>
<feature type="transmembrane region" description="Helical" evidence="6">
    <location>
        <begin position="246"/>
        <end position="267"/>
    </location>
</feature>
<feature type="transmembrane region" description="Helical" evidence="6">
    <location>
        <begin position="86"/>
        <end position="114"/>
    </location>
</feature>
<dbReference type="PANTHER" id="PTHR42865:SF10">
    <property type="entry name" value="SODIUM:DICARBOXYLATE SYMPORTER FAMILY PROTEIN"/>
    <property type="match status" value="1"/>
</dbReference>
<feature type="transmembrane region" description="Helical" evidence="6">
    <location>
        <begin position="344"/>
        <end position="370"/>
    </location>
</feature>
<dbReference type="AlphaFoldDB" id="A0A6N8JNA1"/>
<keyword evidence="4 6" id="KW-1133">Transmembrane helix</keyword>
<feature type="transmembrane region" description="Helical" evidence="6">
    <location>
        <begin position="320"/>
        <end position="338"/>
    </location>
</feature>
<dbReference type="InterPro" id="IPR036458">
    <property type="entry name" value="Na:dicarbo_symporter_sf"/>
</dbReference>
<feature type="transmembrane region" description="Helical" evidence="6">
    <location>
        <begin position="287"/>
        <end position="308"/>
    </location>
</feature>
<dbReference type="SUPFAM" id="SSF118215">
    <property type="entry name" value="Proton glutamate symport protein"/>
    <property type="match status" value="1"/>
</dbReference>
<evidence type="ECO:0000256" key="3">
    <source>
        <dbReference type="ARBA" id="ARBA00022692"/>
    </source>
</evidence>
<feature type="transmembrane region" description="Helical" evidence="6">
    <location>
        <begin position="208"/>
        <end position="234"/>
    </location>
</feature>
<evidence type="ECO:0000256" key="6">
    <source>
        <dbReference type="SAM" id="Phobius"/>
    </source>
</evidence>
<gene>
    <name evidence="7" type="ORF">GKZ27_03710</name>
</gene>
<dbReference type="GO" id="GO:0015293">
    <property type="term" value="F:symporter activity"/>
    <property type="evidence" value="ECO:0007669"/>
    <property type="project" value="InterPro"/>
</dbReference>
<comment type="caution">
    <text evidence="7">The sequence shown here is derived from an EMBL/GenBank/DDBJ whole genome shotgun (WGS) entry which is preliminary data.</text>
</comment>
<organism evidence="7 8">
    <name type="scientific">Adlercreutzia mucosicola</name>
    <dbReference type="NCBI Taxonomy" id="580026"/>
    <lineage>
        <taxon>Bacteria</taxon>
        <taxon>Bacillati</taxon>
        <taxon>Actinomycetota</taxon>
        <taxon>Coriobacteriia</taxon>
        <taxon>Eggerthellales</taxon>
        <taxon>Eggerthellaceae</taxon>
        <taxon>Adlercreutzia</taxon>
    </lineage>
</organism>
<dbReference type="InterPro" id="IPR001991">
    <property type="entry name" value="Na-dicarboxylate_symporter"/>
</dbReference>
<proteinExistence type="predicted"/>
<dbReference type="Pfam" id="PF00375">
    <property type="entry name" value="SDF"/>
    <property type="match status" value="1"/>
</dbReference>
<name>A0A6N8JNA1_9ACTN</name>
<feature type="transmembrane region" description="Helical" evidence="6">
    <location>
        <begin position="134"/>
        <end position="156"/>
    </location>
</feature>
<evidence type="ECO:0000256" key="4">
    <source>
        <dbReference type="ARBA" id="ARBA00022989"/>
    </source>
</evidence>
<feature type="transmembrane region" description="Helical" evidence="6">
    <location>
        <begin position="56"/>
        <end position="74"/>
    </location>
</feature>
<reference evidence="7 8" key="1">
    <citation type="submission" date="2019-12" db="EMBL/GenBank/DDBJ databases">
        <title>Microbes associate with the intestines of laboratory mice.</title>
        <authorList>
            <person name="Navarre W."/>
            <person name="Wong E."/>
        </authorList>
    </citation>
    <scope>NUCLEOTIDE SEQUENCE [LARGE SCALE GENOMIC DNA]</scope>
    <source>
        <strain evidence="7 8">NM66_B29</strain>
    </source>
</reference>
<dbReference type="OrthoDB" id="9768885at2"/>
<evidence type="ECO:0000313" key="8">
    <source>
        <dbReference type="Proteomes" id="UP000463388"/>
    </source>
</evidence>
<keyword evidence="2" id="KW-0813">Transport</keyword>
<keyword evidence="8" id="KW-1185">Reference proteome</keyword>
<dbReference type="PANTHER" id="PTHR42865">
    <property type="entry name" value="PROTON/GLUTAMATE-ASPARTATE SYMPORTER"/>
    <property type="match status" value="1"/>
</dbReference>
<sequence length="435" mass="44729">METMKRPSAAAIAKHVVTSLPFILLVAVAAGLGIGSVASAEVIAVVATIGDVLRQVIVFCVPLIIVGFIAPSIAKLGENVSRILGVALLAAYLSTLGAALLSMAAGFGIIPHLTLAEGTEALREVPSLEFPLDIPAIMPVTSALALALMLGLAAVWAKASRFTALLVEFQRMVLTIVVKIVIPILPFFIVCTFAGLAWEGALTSQLPVFLVVIAIVLVGHFVWLGVLYGVAGAYSRTNPWEVLRHYGSAYLTAVGTMSSAATLGVALECAGQAKTLRRDMVSFGIPLFANIHLCGSVLTEVFFCMVVSQILYGALPSLPTMLLFCVLLGVFAIGAPGVPGGTVMASLGLVTGLLGFDGAGTALVLTVFALQDSFGTACNVTGDGALTLILTGYANRHEVADAMAPADEAFFDGEVAEAAGAGRGKPAGEGATSRS</sequence>
<dbReference type="Proteomes" id="UP000463388">
    <property type="component" value="Unassembled WGS sequence"/>
</dbReference>
<evidence type="ECO:0000313" key="7">
    <source>
        <dbReference type="EMBL" id="MVX60567.1"/>
    </source>
</evidence>